<dbReference type="GO" id="GO:0000271">
    <property type="term" value="P:polysaccharide biosynthetic process"/>
    <property type="evidence" value="ECO:0007669"/>
    <property type="project" value="TreeGrafter"/>
</dbReference>
<dbReference type="UniPathway" id="UPA00124"/>
<evidence type="ECO:0000256" key="1">
    <source>
        <dbReference type="ARBA" id="ARBA00001298"/>
    </source>
</evidence>
<proteinExistence type="inferred from homology"/>
<dbReference type="PANTHER" id="PTHR21047">
    <property type="entry name" value="DTDP-6-DEOXY-D-GLUCOSE-3,5 EPIMERASE"/>
    <property type="match status" value="1"/>
</dbReference>
<comment type="similarity">
    <text evidence="7">Belongs to the dTDP-4-dehydrorhamnose 3,5-epimerase family.</text>
</comment>
<dbReference type="Gene3D" id="2.60.120.10">
    <property type="entry name" value="Jelly Rolls"/>
    <property type="match status" value="1"/>
</dbReference>
<dbReference type="AlphaFoldDB" id="A0A7C9RD01"/>
<evidence type="ECO:0000256" key="2">
    <source>
        <dbReference type="ARBA" id="ARBA00001997"/>
    </source>
</evidence>
<dbReference type="NCBIfam" id="TIGR01221">
    <property type="entry name" value="rmlC"/>
    <property type="match status" value="1"/>
</dbReference>
<protein>
    <recommendedName>
        <fullName evidence="4 7">dTDP-4-dehydrorhamnose 3,5-epimerase</fullName>
        <ecNumber evidence="3 7">5.1.3.13</ecNumber>
    </recommendedName>
    <alternativeName>
        <fullName evidence="7">Thymidine diphospho-4-keto-rhamnose 3,5-epimerase</fullName>
    </alternativeName>
</protein>
<comment type="subunit">
    <text evidence="7">Homodimer.</text>
</comment>
<evidence type="ECO:0000313" key="8">
    <source>
        <dbReference type="EMBL" id="NGX94138.1"/>
    </source>
</evidence>
<dbReference type="InterPro" id="IPR014710">
    <property type="entry name" value="RmlC-like_jellyroll"/>
</dbReference>
<dbReference type="Proteomes" id="UP000480266">
    <property type="component" value="Unassembled WGS sequence"/>
</dbReference>
<comment type="pathway">
    <text evidence="7">Carbohydrate biosynthesis; dTDP-L-rhamnose biosynthesis.</text>
</comment>
<evidence type="ECO:0000313" key="9">
    <source>
        <dbReference type="Proteomes" id="UP000480266"/>
    </source>
</evidence>
<evidence type="ECO:0000256" key="6">
    <source>
        <dbReference type="PIRSR" id="PIRSR600888-3"/>
    </source>
</evidence>
<evidence type="ECO:0000256" key="7">
    <source>
        <dbReference type="RuleBase" id="RU364069"/>
    </source>
</evidence>
<reference evidence="8" key="1">
    <citation type="submission" date="2020-02" db="EMBL/GenBank/DDBJ databases">
        <title>Draft genome sequence of Candidatus Afipia apatlaquensis IBT-C3, a potential strain for decolorization of textile dyes.</title>
        <authorList>
            <person name="Sanchez-Reyes A."/>
            <person name="Breton-Deval L."/>
            <person name="Mangelson H."/>
            <person name="Sanchez-Flores A."/>
        </authorList>
    </citation>
    <scope>NUCLEOTIDE SEQUENCE [LARGE SCALE GENOMIC DNA]</scope>
    <source>
        <strain evidence="8">IBT-C3</strain>
    </source>
</reference>
<dbReference type="GO" id="GO:0008830">
    <property type="term" value="F:dTDP-4-dehydrorhamnose 3,5-epimerase activity"/>
    <property type="evidence" value="ECO:0007669"/>
    <property type="project" value="UniProtKB-UniRule"/>
</dbReference>
<evidence type="ECO:0000256" key="3">
    <source>
        <dbReference type="ARBA" id="ARBA00012098"/>
    </source>
</evidence>
<feature type="active site" description="Proton acceptor" evidence="5">
    <location>
        <position position="62"/>
    </location>
</feature>
<feature type="non-terminal residue" evidence="8">
    <location>
        <position position="154"/>
    </location>
</feature>
<dbReference type="EC" id="5.1.3.13" evidence="3 7"/>
<dbReference type="GO" id="GO:0005829">
    <property type="term" value="C:cytosol"/>
    <property type="evidence" value="ECO:0007669"/>
    <property type="project" value="TreeGrafter"/>
</dbReference>
<dbReference type="CDD" id="cd00438">
    <property type="entry name" value="cupin_RmlC"/>
    <property type="match status" value="1"/>
</dbReference>
<organism evidence="8 9">
    <name type="scientific">Candidatus Afipia apatlaquensis</name>
    <dbReference type="NCBI Taxonomy" id="2712852"/>
    <lineage>
        <taxon>Bacteria</taxon>
        <taxon>Pseudomonadati</taxon>
        <taxon>Pseudomonadota</taxon>
        <taxon>Alphaproteobacteria</taxon>
        <taxon>Hyphomicrobiales</taxon>
        <taxon>Nitrobacteraceae</taxon>
        <taxon>Afipia</taxon>
    </lineage>
</organism>
<accession>A0A7C9RD01</accession>
<evidence type="ECO:0000256" key="5">
    <source>
        <dbReference type="PIRSR" id="PIRSR600888-1"/>
    </source>
</evidence>
<sequence>MIASTLAIPDVIAFELKIFRDNRGLFFESFNARAFSEATGISAAFVQDNFSRSAKGVLRGMHYQVVRPQGKFVRVTSGEVFDVAVDIRRNSPTFGKWIGEILSAENGKALWIPSGFAHGFLVLSETADFQYKVTDYWYPEHERCLRFDDPDIAI</sequence>
<comment type="function">
    <text evidence="2 7">Catalyzes the epimerization of the C3' and C5'positions of dTDP-6-deoxy-D-xylo-4-hexulose, forming dTDP-6-deoxy-L-lyxo-4-hexulose.</text>
</comment>
<dbReference type="PANTHER" id="PTHR21047:SF2">
    <property type="entry name" value="THYMIDINE DIPHOSPHO-4-KETO-RHAMNOSE 3,5-EPIMERASE"/>
    <property type="match status" value="1"/>
</dbReference>
<dbReference type="GO" id="GO:0019305">
    <property type="term" value="P:dTDP-rhamnose biosynthetic process"/>
    <property type="evidence" value="ECO:0007669"/>
    <property type="project" value="UniProtKB-UniRule"/>
</dbReference>
<evidence type="ECO:0000256" key="4">
    <source>
        <dbReference type="ARBA" id="ARBA00019595"/>
    </source>
</evidence>
<dbReference type="EMBL" id="JAAMRR010000131">
    <property type="protein sequence ID" value="NGX94138.1"/>
    <property type="molecule type" value="Genomic_DNA"/>
</dbReference>
<dbReference type="SUPFAM" id="SSF51182">
    <property type="entry name" value="RmlC-like cupins"/>
    <property type="match status" value="1"/>
</dbReference>
<dbReference type="InterPro" id="IPR000888">
    <property type="entry name" value="RmlC-like"/>
</dbReference>
<keyword evidence="9" id="KW-1185">Reference proteome</keyword>
<feature type="active site" description="Proton donor" evidence="5">
    <location>
        <position position="131"/>
    </location>
</feature>
<dbReference type="Pfam" id="PF00908">
    <property type="entry name" value="dTDP_sugar_isom"/>
    <property type="match status" value="1"/>
</dbReference>
<comment type="catalytic activity">
    <reaction evidence="1 7">
        <text>dTDP-4-dehydro-6-deoxy-alpha-D-glucose = dTDP-4-dehydro-beta-L-rhamnose</text>
        <dbReference type="Rhea" id="RHEA:16969"/>
        <dbReference type="ChEBI" id="CHEBI:57649"/>
        <dbReference type="ChEBI" id="CHEBI:62830"/>
        <dbReference type="EC" id="5.1.3.13"/>
    </reaction>
</comment>
<name>A0A7C9RD01_9BRAD</name>
<gene>
    <name evidence="8" type="primary">rfbC</name>
    <name evidence="8" type="ORF">G4V63_02470</name>
</gene>
<keyword evidence="7 8" id="KW-0413">Isomerase</keyword>
<dbReference type="InterPro" id="IPR011051">
    <property type="entry name" value="RmlC_Cupin_sf"/>
</dbReference>
<feature type="site" description="Participates in a stacking interaction with the thymidine ring of dTDP-4-oxo-6-deoxyglucose" evidence="6">
    <location>
        <position position="137"/>
    </location>
</feature>
<comment type="caution">
    <text evidence="8">The sequence shown here is derived from an EMBL/GenBank/DDBJ whole genome shotgun (WGS) entry which is preliminary data.</text>
</comment>